<dbReference type="SUPFAM" id="SSF53720">
    <property type="entry name" value="ALDH-like"/>
    <property type="match status" value="2"/>
</dbReference>
<protein>
    <recommendedName>
        <fullName evidence="2">Aldehyde dehydrogenase domain-containing protein</fullName>
    </recommendedName>
</protein>
<dbReference type="InterPro" id="IPR016163">
    <property type="entry name" value="Ald_DH_C"/>
</dbReference>
<dbReference type="GO" id="GO:0016620">
    <property type="term" value="F:oxidoreductase activity, acting on the aldehyde or oxo group of donors, NAD or NADP as acceptor"/>
    <property type="evidence" value="ECO:0007669"/>
    <property type="project" value="InterPro"/>
</dbReference>
<evidence type="ECO:0000313" key="3">
    <source>
        <dbReference type="EMBL" id="KAG8194257.1"/>
    </source>
</evidence>
<dbReference type="Pfam" id="PF00171">
    <property type="entry name" value="Aldedh"/>
    <property type="match status" value="2"/>
</dbReference>
<dbReference type="Gene3D" id="3.40.309.10">
    <property type="entry name" value="Aldehyde Dehydrogenase, Chain A, domain 2"/>
    <property type="match status" value="1"/>
</dbReference>
<organism evidence="3 4">
    <name type="scientific">Oedothorax gibbosus</name>
    <dbReference type="NCBI Taxonomy" id="931172"/>
    <lineage>
        <taxon>Eukaryota</taxon>
        <taxon>Metazoa</taxon>
        <taxon>Ecdysozoa</taxon>
        <taxon>Arthropoda</taxon>
        <taxon>Chelicerata</taxon>
        <taxon>Arachnida</taxon>
        <taxon>Araneae</taxon>
        <taxon>Araneomorphae</taxon>
        <taxon>Entelegynae</taxon>
        <taxon>Araneoidea</taxon>
        <taxon>Linyphiidae</taxon>
        <taxon>Erigoninae</taxon>
        <taxon>Oedothorax</taxon>
    </lineage>
</organism>
<dbReference type="Proteomes" id="UP000827092">
    <property type="component" value="Unassembled WGS sequence"/>
</dbReference>
<reference evidence="3 4" key="1">
    <citation type="journal article" date="2022" name="Nat. Ecol. Evol.">
        <title>A masculinizing supergene underlies an exaggerated male reproductive morph in a spider.</title>
        <authorList>
            <person name="Hendrickx F."/>
            <person name="De Corte Z."/>
            <person name="Sonet G."/>
            <person name="Van Belleghem S.M."/>
            <person name="Kostlbacher S."/>
            <person name="Vangestel C."/>
        </authorList>
    </citation>
    <scope>NUCLEOTIDE SEQUENCE [LARGE SCALE GENOMIC DNA]</scope>
    <source>
        <strain evidence="3">W744_W776</strain>
    </source>
</reference>
<dbReference type="EMBL" id="JAFNEN010000106">
    <property type="protein sequence ID" value="KAG8194257.1"/>
    <property type="molecule type" value="Genomic_DNA"/>
</dbReference>
<evidence type="ECO:0000259" key="2">
    <source>
        <dbReference type="Pfam" id="PF00171"/>
    </source>
</evidence>
<proteinExistence type="predicted"/>
<dbReference type="InterPro" id="IPR016162">
    <property type="entry name" value="Ald_DH_N"/>
</dbReference>
<feature type="region of interest" description="Disordered" evidence="1">
    <location>
        <begin position="1"/>
        <end position="27"/>
    </location>
</feature>
<dbReference type="InterPro" id="IPR016161">
    <property type="entry name" value="Ald_DH/histidinol_DH"/>
</dbReference>
<name>A0AAV6VCK8_9ARAC</name>
<dbReference type="InterPro" id="IPR015590">
    <property type="entry name" value="Aldehyde_DH_dom"/>
</dbReference>
<dbReference type="PANTHER" id="PTHR11699">
    <property type="entry name" value="ALDEHYDE DEHYDROGENASE-RELATED"/>
    <property type="match status" value="1"/>
</dbReference>
<keyword evidence="4" id="KW-1185">Reference proteome</keyword>
<feature type="domain" description="Aldehyde dehydrogenase" evidence="2">
    <location>
        <begin position="532"/>
        <end position="735"/>
    </location>
</feature>
<evidence type="ECO:0000256" key="1">
    <source>
        <dbReference type="SAM" id="MobiDB-lite"/>
    </source>
</evidence>
<feature type="compositionally biased region" description="Basic and acidic residues" evidence="1">
    <location>
        <begin position="7"/>
        <end position="16"/>
    </location>
</feature>
<accession>A0AAV6VCK8</accession>
<evidence type="ECO:0000313" key="4">
    <source>
        <dbReference type="Proteomes" id="UP000827092"/>
    </source>
</evidence>
<dbReference type="AlphaFoldDB" id="A0AAV6VCK8"/>
<sequence>MKTSTISKEEQEKISEMFKTSESSPGENSYKLAEDWLTKHNHAFSRFIDNEFLEVEAHHDIYNRVGTKINIALLEIDSEELKEAFQSPEKNKDSWLNISGFERSHYLYRIAETITKNYELFAQVESMSSDKHLYRAMKDVSNFIQSFNYYAGVAGNVKYSNDEIKPGVVCVISGEYNRPLLSLSWKVASVLAAGNIVVLVVDSISCCSAFLFAELCKLSGLPPGVLNVVPLYTNDLLAYSSWSFSGAIKVIYTGETPKCLWLDDERVSFEALLFQRPVAIVYESADLHSAAIAVLEILSFNNSPNTTRSGCSVYVQASIKEKFYSLLEAKLSKMKISYSDPKADMICNISDSQSLLLSEYVNNAGRQGFKVVSALNLKNAVFSPKLIFDVPTTSELLRERIQGPLIITTPFHTVKESIAMFNHNKLGSEVSVWTEKLPLALEVSRKLRTRTVWVNTQNVFDAAVSYGGLGLGGNSIEGGTEGYFTRFNSRAKTSDKTDLYGQETPTGTTLKDDPNIKHNYELHTGGSYKKPSGGTYTVLNSLKDNSPFAYVAVCSSADIEGAVSTAVAVQQKWDDFGKYKRLQVLRKAAHALLSKEKELLPILNDLTGSDSKKEFQECVELLNLWSNDTNYKSGQLVETETCGKVLQERYPSGVIGIQVFDKEPLLSFVSTVIPAIAYGNAVVALVKSEHCSIPAFKMCEILHSSGVHGGIVNVITGPQEYLTRHLALNASVDSVWYSQEDATSFLHKTCFTNTKRVHFCKYSNEAKLKENLQEALVSEATYLKSIFMPMGDIFAN</sequence>
<gene>
    <name evidence="3" type="ORF">JTE90_024585</name>
</gene>
<dbReference type="Gene3D" id="3.40.605.10">
    <property type="entry name" value="Aldehyde Dehydrogenase, Chain A, domain 1"/>
    <property type="match status" value="2"/>
</dbReference>
<feature type="compositionally biased region" description="Polar residues" evidence="1">
    <location>
        <begin position="18"/>
        <end position="27"/>
    </location>
</feature>
<comment type="caution">
    <text evidence="3">The sequence shown here is derived from an EMBL/GenBank/DDBJ whole genome shotgun (WGS) entry which is preliminary data.</text>
</comment>
<feature type="domain" description="Aldehyde dehydrogenase" evidence="2">
    <location>
        <begin position="61"/>
        <end position="483"/>
    </location>
</feature>